<keyword evidence="4 6" id="KW-1133">Transmembrane helix</keyword>
<dbReference type="STRING" id="1586267.GCA_001418685_00354"/>
<keyword evidence="3 6" id="KW-0812">Transmembrane</keyword>
<feature type="transmembrane region" description="Helical" evidence="6">
    <location>
        <begin position="41"/>
        <end position="60"/>
    </location>
</feature>
<evidence type="ECO:0000256" key="4">
    <source>
        <dbReference type="ARBA" id="ARBA00022989"/>
    </source>
</evidence>
<feature type="transmembrane region" description="Helical" evidence="6">
    <location>
        <begin position="438"/>
        <end position="457"/>
    </location>
</feature>
<sequence length="515" mass="58889">MNNNKRIIKNTLFLYIRMIFTMGVNLYTSRLVLETLGIENYGIYNIVAGVIVMFGFLNASMSGATSRFLTFELGKGNRKSLLKTFSASLTVHFIIAGIILILGETFGLWWMNTKLVISPTKLYAAQWVYQFSIISAIFSIIQVPYNAIIIAHEKMNIYAYIEIFNSSLKLGIILLLNILNYDKLILYAFLILCVSAIITIIYRICCIKIISPFKFNLKWNKEVILPMLNFSTWDLYGNMSVIAKTQGVNMLLNLFFGVLVNAAYGIANQVQGAVNSFSSNFLLATRPQVMKYFASGEIEKMRSLMNNSSKFAFILMYLLELPFILECNFILHLWLKKVPEYALVFTQLNLIPSLIYTLCSPMVFAIHASGKIKSFSFITGTIYLSVIPFSYFFFKMGFSPIIPYILNIVLMMILYIAVTLVLHYLLPQLSYSIISLKNAILSLIMVVLSSIILIYIHNCFPEGWIRLISTCLLSILIIPLLSFFVLFDRKIRKKIIKLIMDKLIFLKNFLINKNI</sequence>
<organism evidence="7 8">
    <name type="scientific">Apibacter mensalis</name>
    <dbReference type="NCBI Taxonomy" id="1586267"/>
    <lineage>
        <taxon>Bacteria</taxon>
        <taxon>Pseudomonadati</taxon>
        <taxon>Bacteroidota</taxon>
        <taxon>Flavobacteriia</taxon>
        <taxon>Flavobacteriales</taxon>
        <taxon>Weeksellaceae</taxon>
        <taxon>Apibacter</taxon>
    </lineage>
</organism>
<reference evidence="7 8" key="1">
    <citation type="submission" date="2016-01" db="EMBL/GenBank/DDBJ databases">
        <authorList>
            <person name="McClelland M."/>
            <person name="Jain A."/>
            <person name="Saraogi P."/>
            <person name="Mendelson R."/>
            <person name="Westerman R."/>
            <person name="SanMiguel P."/>
            <person name="Csonka L."/>
        </authorList>
    </citation>
    <scope>NUCLEOTIDE SEQUENCE [LARGE SCALE GENOMIC DNA]</scope>
    <source>
        <strain evidence="7 8">R-53146</strain>
    </source>
</reference>
<evidence type="ECO:0000256" key="1">
    <source>
        <dbReference type="ARBA" id="ARBA00004651"/>
    </source>
</evidence>
<gene>
    <name evidence="7" type="ORF">Ga0061079_10275</name>
</gene>
<name>A0A0X8XXJ0_9FLAO</name>
<feature type="transmembrane region" description="Helical" evidence="6">
    <location>
        <begin position="12"/>
        <end position="29"/>
    </location>
</feature>
<dbReference type="EMBL" id="FCOR01000002">
    <property type="protein sequence ID" value="CVK15529.1"/>
    <property type="molecule type" value="Genomic_DNA"/>
</dbReference>
<dbReference type="OrthoDB" id="5365632at2"/>
<dbReference type="InterPro" id="IPR050833">
    <property type="entry name" value="Poly_Biosynth_Transport"/>
</dbReference>
<evidence type="ECO:0000256" key="5">
    <source>
        <dbReference type="ARBA" id="ARBA00023136"/>
    </source>
</evidence>
<keyword evidence="8" id="KW-1185">Reference proteome</keyword>
<feature type="transmembrane region" description="Helical" evidence="6">
    <location>
        <begin position="123"/>
        <end position="145"/>
    </location>
</feature>
<dbReference type="PANTHER" id="PTHR30250">
    <property type="entry name" value="PST FAMILY PREDICTED COLANIC ACID TRANSPORTER"/>
    <property type="match status" value="1"/>
</dbReference>
<protein>
    <submittedName>
        <fullName evidence="7">Na+-driven multidrug efflux pump</fullName>
    </submittedName>
</protein>
<feature type="transmembrane region" description="Helical" evidence="6">
    <location>
        <begin position="81"/>
        <end position="103"/>
    </location>
</feature>
<dbReference type="Proteomes" id="UP000182761">
    <property type="component" value="Unassembled WGS sequence"/>
</dbReference>
<feature type="transmembrane region" description="Helical" evidence="6">
    <location>
        <begin position="463"/>
        <end position="487"/>
    </location>
</feature>
<comment type="subcellular location">
    <subcellularLocation>
        <location evidence="1">Cell membrane</location>
        <topology evidence="1">Multi-pass membrane protein</topology>
    </subcellularLocation>
</comment>
<keyword evidence="5 6" id="KW-0472">Membrane</keyword>
<feature type="transmembrane region" description="Helical" evidence="6">
    <location>
        <begin position="311"/>
        <end position="335"/>
    </location>
</feature>
<dbReference type="GO" id="GO:0005886">
    <property type="term" value="C:plasma membrane"/>
    <property type="evidence" value="ECO:0007669"/>
    <property type="project" value="UniProtKB-SubCell"/>
</dbReference>
<dbReference type="AlphaFoldDB" id="A0A0X8XXJ0"/>
<feature type="transmembrane region" description="Helical" evidence="6">
    <location>
        <begin position="375"/>
        <end position="394"/>
    </location>
</feature>
<feature type="transmembrane region" description="Helical" evidence="6">
    <location>
        <begin position="341"/>
        <end position="363"/>
    </location>
</feature>
<proteinExistence type="predicted"/>
<keyword evidence="2" id="KW-1003">Cell membrane</keyword>
<dbReference type="RefSeq" id="WP_073961183.1">
    <property type="nucleotide sequence ID" value="NZ_FCOR01000002.1"/>
</dbReference>
<evidence type="ECO:0000256" key="2">
    <source>
        <dbReference type="ARBA" id="ARBA00022475"/>
    </source>
</evidence>
<evidence type="ECO:0000256" key="3">
    <source>
        <dbReference type="ARBA" id="ARBA00022692"/>
    </source>
</evidence>
<accession>A0A0X8XXJ0</accession>
<evidence type="ECO:0000313" key="7">
    <source>
        <dbReference type="EMBL" id="CVK15529.1"/>
    </source>
</evidence>
<dbReference type="PANTHER" id="PTHR30250:SF26">
    <property type="entry name" value="PSMA PROTEIN"/>
    <property type="match status" value="1"/>
</dbReference>
<feature type="transmembrane region" description="Helical" evidence="6">
    <location>
        <begin position="400"/>
        <end position="426"/>
    </location>
</feature>
<evidence type="ECO:0000313" key="8">
    <source>
        <dbReference type="Proteomes" id="UP000182761"/>
    </source>
</evidence>
<feature type="transmembrane region" description="Helical" evidence="6">
    <location>
        <begin position="184"/>
        <end position="205"/>
    </location>
</feature>
<feature type="transmembrane region" description="Helical" evidence="6">
    <location>
        <begin position="157"/>
        <end position="178"/>
    </location>
</feature>
<evidence type="ECO:0000256" key="6">
    <source>
        <dbReference type="SAM" id="Phobius"/>
    </source>
</evidence>